<keyword evidence="1 5" id="KW-0808">Transferase</keyword>
<dbReference type="GO" id="GO:0004421">
    <property type="term" value="F:hydroxymethylglutaryl-CoA synthase activity"/>
    <property type="evidence" value="ECO:0007669"/>
    <property type="project" value="UniProtKB-EC"/>
</dbReference>
<dbReference type="GO" id="GO:0008299">
    <property type="term" value="P:isoprenoid biosynthetic process"/>
    <property type="evidence" value="ECO:0007669"/>
    <property type="project" value="UniProtKB-KW"/>
</dbReference>
<comment type="caution">
    <text evidence="5">The sequence shown here is derived from an EMBL/GenBank/DDBJ whole genome shotgun (WGS) entry which is preliminary data.</text>
</comment>
<evidence type="ECO:0000256" key="3">
    <source>
        <dbReference type="ARBA" id="ARBA00023315"/>
    </source>
</evidence>
<evidence type="ECO:0000256" key="2">
    <source>
        <dbReference type="ARBA" id="ARBA00023229"/>
    </source>
</evidence>
<dbReference type="SUPFAM" id="SSF53901">
    <property type="entry name" value="Thiolase-like"/>
    <property type="match status" value="2"/>
</dbReference>
<evidence type="ECO:0000256" key="1">
    <source>
        <dbReference type="ARBA" id="ARBA00022679"/>
    </source>
</evidence>
<proteinExistence type="predicted"/>
<organism evidence="5 6">
    <name type="scientific">Thermoproteota archaeon</name>
    <dbReference type="NCBI Taxonomy" id="2056631"/>
    <lineage>
        <taxon>Archaea</taxon>
        <taxon>Thermoproteota</taxon>
    </lineage>
</organism>
<gene>
    <name evidence="5" type="ORF">DRJ21_00600</name>
</gene>
<reference evidence="5 6" key="1">
    <citation type="submission" date="2018-06" db="EMBL/GenBank/DDBJ databases">
        <title>Extensive metabolic versatility and redundancy in microbially diverse, dynamic hydrothermal sediments.</title>
        <authorList>
            <person name="Dombrowski N."/>
            <person name="Teske A."/>
            <person name="Baker B.J."/>
        </authorList>
    </citation>
    <scope>NUCLEOTIDE SEQUENCE [LARGE SCALE GENOMIC DNA]</scope>
    <source>
        <strain evidence="5">B30_G17</strain>
    </source>
</reference>
<keyword evidence="3 5" id="KW-0012">Acyltransferase</keyword>
<dbReference type="InterPro" id="IPR013747">
    <property type="entry name" value="ACP_syn_III_C"/>
</dbReference>
<dbReference type="InterPro" id="IPR016039">
    <property type="entry name" value="Thiolase-like"/>
</dbReference>
<dbReference type="PANTHER" id="PTHR34069:SF2">
    <property type="entry name" value="BETA-KETOACYL-[ACYL-CARRIER-PROTEIN] SYNTHASE III"/>
    <property type="match status" value="1"/>
</dbReference>
<dbReference type="Pfam" id="PF08541">
    <property type="entry name" value="ACP_syn_III_C"/>
    <property type="match status" value="1"/>
</dbReference>
<dbReference type="Proteomes" id="UP000281962">
    <property type="component" value="Unassembled WGS sequence"/>
</dbReference>
<dbReference type="CDD" id="cd00827">
    <property type="entry name" value="init_cond_enzymes"/>
    <property type="match status" value="1"/>
</dbReference>
<dbReference type="EMBL" id="QMQY01000013">
    <property type="protein sequence ID" value="RLE51231.1"/>
    <property type="molecule type" value="Genomic_DNA"/>
</dbReference>
<feature type="domain" description="Beta-ketoacyl-[acyl-carrier-protein] synthase III C-terminal" evidence="4">
    <location>
        <begin position="224"/>
        <end position="310"/>
    </location>
</feature>
<evidence type="ECO:0000313" key="5">
    <source>
        <dbReference type="EMBL" id="RLE51231.1"/>
    </source>
</evidence>
<keyword evidence="2" id="KW-0414">Isoprene biosynthesis</keyword>
<dbReference type="Gene3D" id="3.40.47.10">
    <property type="match status" value="1"/>
</dbReference>
<evidence type="ECO:0000259" key="4">
    <source>
        <dbReference type="Pfam" id="PF08541"/>
    </source>
</evidence>
<name>A0A497EW71_9CREN</name>
<dbReference type="AlphaFoldDB" id="A0A497EW71"/>
<accession>A0A497EW71</accession>
<evidence type="ECO:0000313" key="6">
    <source>
        <dbReference type="Proteomes" id="UP000281962"/>
    </source>
</evidence>
<dbReference type="EC" id="2.3.3.10" evidence="5"/>
<sequence length="352" mass="39095">MKPNKYSNKPGIVAYGLYTSKFRIREGRMERSVPFLDEDAITAAVEAGKIALIQAAIDGRLIKKIYVGSESNPYAVKPIASKVAQVLDLGEDIGEGVRGVDAIDTEFACKAATSMFKDAVALSKFMNDNGEDFYAMIIGTDNSQAAPRWAPGGELDFFVGFGGTAFIIGNRDVIAEIDGWYSCTSDTPDFWRRDGQKYPMHGGRFTGEPAYFKHIIKAAMKLMDKMRLKPKDIDYFVPHQPNARFPLKVAKRLGFKADQCLPALRVSNFGNLYSGSSPAGLVAVLDIAKPYEKILLVSYGSGAGSDAYLLTVTPLITEKRARTEKFNVKWQMENPYLEYLDYDTYRKFKEGI</sequence>
<protein>
    <submittedName>
        <fullName evidence="5">Hydroxymethylglutaryl-CoA synthase</fullName>
        <ecNumber evidence="5">2.3.3.10</ecNumber>
    </submittedName>
</protein>
<dbReference type="GO" id="GO:0044550">
    <property type="term" value="P:secondary metabolite biosynthetic process"/>
    <property type="evidence" value="ECO:0007669"/>
    <property type="project" value="TreeGrafter"/>
</dbReference>
<dbReference type="PANTHER" id="PTHR34069">
    <property type="entry name" value="3-OXOACYL-[ACYL-CARRIER-PROTEIN] SYNTHASE 3"/>
    <property type="match status" value="1"/>
</dbReference>
<dbReference type="NCBIfam" id="NF003274">
    <property type="entry name" value="PRK04262.1"/>
    <property type="match status" value="1"/>
</dbReference>